<evidence type="ECO:0000256" key="4">
    <source>
        <dbReference type="ARBA" id="ARBA00022842"/>
    </source>
</evidence>
<dbReference type="PANTHER" id="PTHR20854:SF4">
    <property type="entry name" value="INOSITOL-1-MONOPHOSPHATASE-RELATED"/>
    <property type="match status" value="1"/>
</dbReference>
<reference evidence="6 7" key="1">
    <citation type="submission" date="2019-03" db="EMBL/GenBank/DDBJ databases">
        <title>Genomic Encyclopedia of Type Strains, Phase IV (KMG-IV): sequencing the most valuable type-strain genomes for metagenomic binning, comparative biology and taxonomic classification.</title>
        <authorList>
            <person name="Goeker M."/>
        </authorList>
    </citation>
    <scope>NUCLEOTIDE SEQUENCE [LARGE SCALE GENOMIC DNA]</scope>
    <source>
        <strain evidence="6 7">DSM 102969</strain>
    </source>
</reference>
<accession>A0A4R6RES7</accession>
<dbReference type="Gene3D" id="3.40.190.80">
    <property type="match status" value="1"/>
</dbReference>
<name>A0A4R6RES7_9HYPH</name>
<evidence type="ECO:0000313" key="7">
    <source>
        <dbReference type="Proteomes" id="UP000294547"/>
    </source>
</evidence>
<comment type="cofactor">
    <cofactor evidence="5">
        <name>Mg(2+)</name>
        <dbReference type="ChEBI" id="CHEBI:18420"/>
    </cofactor>
</comment>
<dbReference type="InterPro" id="IPR000760">
    <property type="entry name" value="Inositol_monophosphatase-like"/>
</dbReference>
<proteinExistence type="inferred from homology"/>
<comment type="caution">
    <text evidence="6">The sequence shown here is derived from an EMBL/GenBank/DDBJ whole genome shotgun (WGS) entry which is preliminary data.</text>
</comment>
<evidence type="ECO:0000256" key="1">
    <source>
        <dbReference type="ARBA" id="ARBA00009759"/>
    </source>
</evidence>
<dbReference type="PANTHER" id="PTHR20854">
    <property type="entry name" value="INOSITOL MONOPHOSPHATASE"/>
    <property type="match status" value="1"/>
</dbReference>
<dbReference type="GO" id="GO:0007165">
    <property type="term" value="P:signal transduction"/>
    <property type="evidence" value="ECO:0007669"/>
    <property type="project" value="TreeGrafter"/>
</dbReference>
<evidence type="ECO:0000256" key="5">
    <source>
        <dbReference type="PIRSR" id="PIRSR600760-2"/>
    </source>
</evidence>
<dbReference type="GO" id="GO:0008934">
    <property type="term" value="F:inositol monophosphate 1-phosphatase activity"/>
    <property type="evidence" value="ECO:0007669"/>
    <property type="project" value="TreeGrafter"/>
</dbReference>
<feature type="binding site" evidence="5">
    <location>
        <position position="97"/>
    </location>
    <ligand>
        <name>Mg(2+)</name>
        <dbReference type="ChEBI" id="CHEBI:18420"/>
        <label>1</label>
        <note>catalytic</note>
    </ligand>
</feature>
<dbReference type="OrthoDB" id="9785695at2"/>
<dbReference type="AlphaFoldDB" id="A0A4R6RES7"/>
<evidence type="ECO:0000313" key="6">
    <source>
        <dbReference type="EMBL" id="TDP84267.1"/>
    </source>
</evidence>
<dbReference type="PROSITE" id="PS00629">
    <property type="entry name" value="IMP_1"/>
    <property type="match status" value="1"/>
</dbReference>
<dbReference type="Pfam" id="PF00459">
    <property type="entry name" value="Inositol_P"/>
    <property type="match status" value="1"/>
</dbReference>
<keyword evidence="2 5" id="KW-0479">Metal-binding</keyword>
<dbReference type="Gene3D" id="3.30.540.10">
    <property type="entry name" value="Fructose-1,6-Bisphosphatase, subunit A, domain 1"/>
    <property type="match status" value="1"/>
</dbReference>
<gene>
    <name evidence="6" type="ORF">EDD54_2873</name>
</gene>
<dbReference type="GO" id="GO:0046872">
    <property type="term" value="F:metal ion binding"/>
    <property type="evidence" value="ECO:0007669"/>
    <property type="project" value="UniProtKB-KW"/>
</dbReference>
<dbReference type="EMBL" id="SNXY01000008">
    <property type="protein sequence ID" value="TDP84267.1"/>
    <property type="molecule type" value="Genomic_DNA"/>
</dbReference>
<dbReference type="PRINTS" id="PR00377">
    <property type="entry name" value="IMPHPHTASES"/>
</dbReference>
<comment type="similarity">
    <text evidence="1">Belongs to the inositol monophosphatase superfamily.</text>
</comment>
<dbReference type="RefSeq" id="WP_126540267.1">
    <property type="nucleotide sequence ID" value="NZ_BSPM01000002.1"/>
</dbReference>
<feature type="binding site" evidence="5">
    <location>
        <position position="72"/>
    </location>
    <ligand>
        <name>Mg(2+)</name>
        <dbReference type="ChEBI" id="CHEBI:18420"/>
        <label>1</label>
        <note>catalytic</note>
    </ligand>
</feature>
<organism evidence="6 7">
    <name type="scientific">Oharaeibacter diazotrophicus</name>
    <dbReference type="NCBI Taxonomy" id="1920512"/>
    <lineage>
        <taxon>Bacteria</taxon>
        <taxon>Pseudomonadati</taxon>
        <taxon>Pseudomonadota</taxon>
        <taxon>Alphaproteobacteria</taxon>
        <taxon>Hyphomicrobiales</taxon>
        <taxon>Pleomorphomonadaceae</taxon>
        <taxon>Oharaeibacter</taxon>
    </lineage>
</organism>
<feature type="binding site" evidence="5">
    <location>
        <position position="98"/>
    </location>
    <ligand>
        <name>Mg(2+)</name>
        <dbReference type="ChEBI" id="CHEBI:18420"/>
        <label>1</label>
        <note>catalytic</note>
    </ligand>
</feature>
<dbReference type="GO" id="GO:0006020">
    <property type="term" value="P:inositol metabolic process"/>
    <property type="evidence" value="ECO:0007669"/>
    <property type="project" value="TreeGrafter"/>
</dbReference>
<sequence length="274" mass="28932">MAFSTADLADLVDILRRAAKDEIMPRFARLDPADVKVKSHASDFVTVADEAAERAIEAAARARFGDFLFVGEEAMERDPRLCDGLATAPRALVVDPIDGTFNFANGIPAFAVIAAIVEHGVTVAGAIYDPVRDDTVAALAGGGAHLLRADGVGTPLRVAAARPLAEMHGSISWAYAPEPLRSRLLAGMAGVWGAYNYRCGGQEFRLLAAGGAHFGYHHKLSPWDHAAGELIHREAGGHAAHVDGSPYAADDRDGGLLLAPDAASWAELRACLFD</sequence>
<evidence type="ECO:0000256" key="3">
    <source>
        <dbReference type="ARBA" id="ARBA00022801"/>
    </source>
</evidence>
<feature type="binding site" evidence="5">
    <location>
        <position position="224"/>
    </location>
    <ligand>
        <name>Mg(2+)</name>
        <dbReference type="ChEBI" id="CHEBI:18420"/>
        <label>1</label>
        <note>catalytic</note>
    </ligand>
</feature>
<feature type="binding site" evidence="5">
    <location>
        <position position="95"/>
    </location>
    <ligand>
        <name>Mg(2+)</name>
        <dbReference type="ChEBI" id="CHEBI:18420"/>
        <label>1</label>
        <note>catalytic</note>
    </ligand>
</feature>
<keyword evidence="3" id="KW-0378">Hydrolase</keyword>
<keyword evidence="4 5" id="KW-0460">Magnesium</keyword>
<evidence type="ECO:0000256" key="2">
    <source>
        <dbReference type="ARBA" id="ARBA00022723"/>
    </source>
</evidence>
<dbReference type="InterPro" id="IPR020583">
    <property type="entry name" value="Inositol_monoP_metal-BS"/>
</dbReference>
<protein>
    <submittedName>
        <fullName evidence="6">Fructose-1,6-bisphosphatase/inositol monophosphatase family enzyme</fullName>
    </submittedName>
</protein>
<keyword evidence="7" id="KW-1185">Reference proteome</keyword>
<dbReference type="SUPFAM" id="SSF56655">
    <property type="entry name" value="Carbohydrate phosphatase"/>
    <property type="match status" value="1"/>
</dbReference>
<dbReference type="Proteomes" id="UP000294547">
    <property type="component" value="Unassembled WGS sequence"/>
</dbReference>